<protein>
    <submittedName>
        <fullName evidence="1">Uncharacterized protein</fullName>
    </submittedName>
</protein>
<dbReference type="EMBL" id="QXFU01000877">
    <property type="protein sequence ID" value="KAE9017618.1"/>
    <property type="molecule type" value="Genomic_DNA"/>
</dbReference>
<sequence>MSFSKMVVTQVESAVSVVLSASSEDPASAIALFQRGFDYEDEAHHADGRRFSCRID</sequence>
<evidence type="ECO:0000313" key="4">
    <source>
        <dbReference type="Proteomes" id="UP000435112"/>
    </source>
</evidence>
<keyword evidence="3" id="KW-1185">Reference proteome</keyword>
<accession>A0A6A3LHU6</accession>
<organism evidence="1 4">
    <name type="scientific">Phytophthora rubi</name>
    <dbReference type="NCBI Taxonomy" id="129364"/>
    <lineage>
        <taxon>Eukaryota</taxon>
        <taxon>Sar</taxon>
        <taxon>Stramenopiles</taxon>
        <taxon>Oomycota</taxon>
        <taxon>Peronosporomycetes</taxon>
        <taxon>Peronosporales</taxon>
        <taxon>Peronosporaceae</taxon>
        <taxon>Phytophthora</taxon>
    </lineage>
</organism>
<evidence type="ECO:0000313" key="2">
    <source>
        <dbReference type="EMBL" id="KAE9333481.1"/>
    </source>
</evidence>
<proteinExistence type="predicted"/>
<evidence type="ECO:0000313" key="3">
    <source>
        <dbReference type="Proteomes" id="UP000434957"/>
    </source>
</evidence>
<dbReference type="AlphaFoldDB" id="A0A6A3LHU6"/>
<comment type="caution">
    <text evidence="1">The sequence shown here is derived from an EMBL/GenBank/DDBJ whole genome shotgun (WGS) entry which is preliminary data.</text>
</comment>
<evidence type="ECO:0000313" key="1">
    <source>
        <dbReference type="EMBL" id="KAE9017618.1"/>
    </source>
</evidence>
<reference evidence="1 4" key="1">
    <citation type="submission" date="2018-09" db="EMBL/GenBank/DDBJ databases">
        <title>Genomic investigation of the strawberry pathogen Phytophthora fragariae indicates pathogenicity is determined by transcriptional variation in three key races.</title>
        <authorList>
            <person name="Adams T.M."/>
            <person name="Armitage A.D."/>
            <person name="Sobczyk M.K."/>
            <person name="Bates H.J."/>
            <person name="Dunwell J.M."/>
            <person name="Nellist C.F."/>
            <person name="Harrison R.J."/>
        </authorList>
    </citation>
    <scope>NUCLEOTIDE SEQUENCE [LARGE SCALE GENOMIC DNA]</scope>
    <source>
        <strain evidence="1 4">SCRP324</strain>
        <strain evidence="2 3">SCRP333</strain>
    </source>
</reference>
<name>A0A6A3LHU6_9STRA</name>
<gene>
    <name evidence="1" type="ORF">PR002_g13338</name>
    <name evidence="2" type="ORF">PR003_g13996</name>
</gene>
<dbReference type="Proteomes" id="UP000435112">
    <property type="component" value="Unassembled WGS sequence"/>
</dbReference>
<dbReference type="Proteomes" id="UP000434957">
    <property type="component" value="Unassembled WGS sequence"/>
</dbReference>
<dbReference type="EMBL" id="QXFT01000907">
    <property type="protein sequence ID" value="KAE9333481.1"/>
    <property type="molecule type" value="Genomic_DNA"/>
</dbReference>